<reference evidence="1 2" key="2">
    <citation type="journal article" date="2022" name="Mol. Ecol. Resour.">
        <title>The genomes of chicory, endive, great burdock and yacon provide insights into Asteraceae paleo-polyploidization history and plant inulin production.</title>
        <authorList>
            <person name="Fan W."/>
            <person name="Wang S."/>
            <person name="Wang H."/>
            <person name="Wang A."/>
            <person name="Jiang F."/>
            <person name="Liu H."/>
            <person name="Zhao H."/>
            <person name="Xu D."/>
            <person name="Zhang Y."/>
        </authorList>
    </citation>
    <scope>NUCLEOTIDE SEQUENCE [LARGE SCALE GENOMIC DNA]</scope>
    <source>
        <strain evidence="2">cv. Punajuju</strain>
        <tissue evidence="1">Leaves</tissue>
    </source>
</reference>
<protein>
    <submittedName>
        <fullName evidence="1">Uncharacterized protein</fullName>
    </submittedName>
</protein>
<proteinExistence type="predicted"/>
<sequence length="137" mass="15626">MYFFTATEAPSVKTIWNFRQGFGLQVQKPDKARDGTAKSLALKPFVRFDVCKRPSIFSSPQLRSSELWIVQDYVWSCSVPLAEYVSQQRSRFHGINMVEELQNNNEKGRLVLAGTLVILMVREISNYFAPESDTLAS</sequence>
<accession>A0ACB9DXL4</accession>
<gene>
    <name evidence="1" type="ORF">L2E82_22374</name>
</gene>
<name>A0ACB9DXL4_CICIN</name>
<dbReference type="EMBL" id="CM042012">
    <property type="protein sequence ID" value="KAI3751312.1"/>
    <property type="molecule type" value="Genomic_DNA"/>
</dbReference>
<keyword evidence="2" id="KW-1185">Reference proteome</keyword>
<evidence type="ECO:0000313" key="1">
    <source>
        <dbReference type="EMBL" id="KAI3751312.1"/>
    </source>
</evidence>
<reference evidence="2" key="1">
    <citation type="journal article" date="2022" name="Mol. Ecol. Resour.">
        <title>The genomes of chicory, endive, great burdock and yacon provide insights into Asteraceae palaeo-polyploidization history and plant inulin production.</title>
        <authorList>
            <person name="Fan W."/>
            <person name="Wang S."/>
            <person name="Wang H."/>
            <person name="Wang A."/>
            <person name="Jiang F."/>
            <person name="Liu H."/>
            <person name="Zhao H."/>
            <person name="Xu D."/>
            <person name="Zhang Y."/>
        </authorList>
    </citation>
    <scope>NUCLEOTIDE SEQUENCE [LARGE SCALE GENOMIC DNA]</scope>
    <source>
        <strain evidence="2">cv. Punajuju</strain>
    </source>
</reference>
<dbReference type="Proteomes" id="UP001055811">
    <property type="component" value="Linkage Group LG04"/>
</dbReference>
<organism evidence="1 2">
    <name type="scientific">Cichorium intybus</name>
    <name type="common">Chicory</name>
    <dbReference type="NCBI Taxonomy" id="13427"/>
    <lineage>
        <taxon>Eukaryota</taxon>
        <taxon>Viridiplantae</taxon>
        <taxon>Streptophyta</taxon>
        <taxon>Embryophyta</taxon>
        <taxon>Tracheophyta</taxon>
        <taxon>Spermatophyta</taxon>
        <taxon>Magnoliopsida</taxon>
        <taxon>eudicotyledons</taxon>
        <taxon>Gunneridae</taxon>
        <taxon>Pentapetalae</taxon>
        <taxon>asterids</taxon>
        <taxon>campanulids</taxon>
        <taxon>Asterales</taxon>
        <taxon>Asteraceae</taxon>
        <taxon>Cichorioideae</taxon>
        <taxon>Cichorieae</taxon>
        <taxon>Cichoriinae</taxon>
        <taxon>Cichorium</taxon>
    </lineage>
</organism>
<comment type="caution">
    <text evidence="1">The sequence shown here is derived from an EMBL/GenBank/DDBJ whole genome shotgun (WGS) entry which is preliminary data.</text>
</comment>
<evidence type="ECO:0000313" key="2">
    <source>
        <dbReference type="Proteomes" id="UP001055811"/>
    </source>
</evidence>